<dbReference type="EMBL" id="MU826828">
    <property type="protein sequence ID" value="KAJ7374260.1"/>
    <property type="molecule type" value="Genomic_DNA"/>
</dbReference>
<evidence type="ECO:0000313" key="1">
    <source>
        <dbReference type="EMBL" id="KAJ7374260.1"/>
    </source>
</evidence>
<organism evidence="1 2">
    <name type="scientific">Desmophyllum pertusum</name>
    <dbReference type="NCBI Taxonomy" id="174260"/>
    <lineage>
        <taxon>Eukaryota</taxon>
        <taxon>Metazoa</taxon>
        <taxon>Cnidaria</taxon>
        <taxon>Anthozoa</taxon>
        <taxon>Hexacorallia</taxon>
        <taxon>Scleractinia</taxon>
        <taxon>Caryophylliina</taxon>
        <taxon>Caryophylliidae</taxon>
        <taxon>Desmophyllum</taxon>
    </lineage>
</organism>
<dbReference type="AlphaFoldDB" id="A0A9W9Z3G6"/>
<protein>
    <submittedName>
        <fullName evidence="1">Uncharacterized protein</fullName>
    </submittedName>
</protein>
<proteinExistence type="predicted"/>
<gene>
    <name evidence="1" type="ORF">OS493_007341</name>
</gene>
<dbReference type="OrthoDB" id="5963256at2759"/>
<name>A0A9W9Z3G6_9CNID</name>
<accession>A0A9W9Z3G6</accession>
<dbReference type="Proteomes" id="UP001163046">
    <property type="component" value="Unassembled WGS sequence"/>
</dbReference>
<reference evidence="1" key="1">
    <citation type="submission" date="2023-01" db="EMBL/GenBank/DDBJ databases">
        <title>Genome assembly of the deep-sea coral Lophelia pertusa.</title>
        <authorList>
            <person name="Herrera S."/>
            <person name="Cordes E."/>
        </authorList>
    </citation>
    <scope>NUCLEOTIDE SEQUENCE</scope>
    <source>
        <strain evidence="1">USNM1676648</strain>
        <tissue evidence="1">Polyp</tissue>
    </source>
</reference>
<keyword evidence="2" id="KW-1185">Reference proteome</keyword>
<comment type="caution">
    <text evidence="1">The sequence shown here is derived from an EMBL/GenBank/DDBJ whole genome shotgun (WGS) entry which is preliminary data.</text>
</comment>
<sequence length="217" mass="25406">MAARSDTDEEDNEQQVINGVKGALERQKSQFQSKISNVHKLSDLDKTFQELDQFAEAIVKGKFGPLRHRHEHEITLVYPMLERIMIRAKNGINRRLTPQMSYLHPWIVRFDVPMPQEVFTLLHKGIVNRYRTSYGVDVLEKHGSVTMTFTNMRRLCVLFNQFEDRQGFTKELGDGQGVVKLIVDNEKHGTFKYKIKKEILQFNFHYGYWNAHGISQH</sequence>
<evidence type="ECO:0000313" key="2">
    <source>
        <dbReference type="Proteomes" id="UP001163046"/>
    </source>
</evidence>